<accession>A0A7U4E750</accession>
<dbReference type="AlphaFoldDB" id="A0A7U4E750"/>
<evidence type="ECO:0000313" key="2">
    <source>
        <dbReference type="Proteomes" id="UP000000493"/>
    </source>
</evidence>
<gene>
    <name evidence="1" type="ordered locus">Runsl_3937</name>
</gene>
<reference evidence="1 2" key="2">
    <citation type="journal article" date="2012" name="Stand. Genomic Sci.">
        <title>Complete genome sequence of the aquatic bacterium Runella slithyformis type strain (LSU 4(T)).</title>
        <authorList>
            <person name="Copeland A."/>
            <person name="Zhang X."/>
            <person name="Misra M."/>
            <person name="Lapidus A."/>
            <person name="Nolan M."/>
            <person name="Lucas S."/>
            <person name="Deshpande S."/>
            <person name="Cheng J.F."/>
            <person name="Tapia R."/>
            <person name="Goodwin L.A."/>
            <person name="Pitluck S."/>
            <person name="Liolios K."/>
            <person name="Pagani I."/>
            <person name="Ivanova N."/>
            <person name="Mikhailova N."/>
            <person name="Pati A."/>
            <person name="Chen A."/>
            <person name="Palaniappan K."/>
            <person name="Land M."/>
            <person name="Hauser L."/>
            <person name="Pan C."/>
            <person name="Jeffries C.D."/>
            <person name="Detter J.C."/>
            <person name="Brambilla E.M."/>
            <person name="Rohde M."/>
            <person name="Djao O.D."/>
            <person name="Goker M."/>
            <person name="Sikorski J."/>
            <person name="Tindall B.J."/>
            <person name="Woyke T."/>
            <person name="Bristow J."/>
            <person name="Eisen J.A."/>
            <person name="Markowitz V."/>
            <person name="Hugenholtz P."/>
            <person name="Kyrpides N.C."/>
            <person name="Klenk H.P."/>
            <person name="Mavromatis K."/>
        </authorList>
    </citation>
    <scope>NUCLEOTIDE SEQUENCE [LARGE SCALE GENOMIC DNA]</scope>
    <source>
        <strain evidence="2">ATCC 29530 / DSM 19594 / LMG 11500 / NCIMB 11436 / LSU 4</strain>
    </source>
</reference>
<dbReference type="NCBIfam" id="TIGR04131">
    <property type="entry name" value="Bac_Flav_CTERM"/>
    <property type="match status" value="1"/>
</dbReference>
<sequence>MIYVQYRQFISCCLYLLMMGNHIFSQCPKKSQFGSQWVDGNFGITGKEVGTQCTGRAVTVTTPSTLIQARYIFDYKTISDTSKAISQTSFTYSQPGYYCIVQIGFIDGKPSLAAYPIQVYSASKPTFNLSSGCSNSTKLQINTMGLAFGQYQIDWGDGKPSQTYTLGQPAPLYTYGGPGNYQVKVTGEGTGALVGCTAISDPQSFEVLPVPAPISEAVANIRGNTYGEIYVTLPNTVKVKHFSFEKNGSEFIKTANIFIDSTITPTQSSACYRVSYTDICDQKPDASPTVCTIHLKMDGEMLKWSSESPFTSAVSTYFVEKLNATGQVVTTYKAATLNEWLIDPTDTDVYLIYRIRATSADGQTSFSNPIRFRRSPILFVPDTFSPNNDLLNDTFDIEGQSIEMGEVFIYDRWGNTLFHTMDWKKSWDGTDANGRNVPAGFYTYRIEYTDAQKNTYSKLGSVLVLR</sequence>
<dbReference type="InterPro" id="IPR013783">
    <property type="entry name" value="Ig-like_fold"/>
</dbReference>
<dbReference type="SUPFAM" id="SSF49299">
    <property type="entry name" value="PKD domain"/>
    <property type="match status" value="1"/>
</dbReference>
<reference evidence="2" key="1">
    <citation type="submission" date="2011-06" db="EMBL/GenBank/DDBJ databases">
        <title>The complete genome of chromosome of Runella slithyformis DSM 19594.</title>
        <authorList>
            <consortium name="US DOE Joint Genome Institute (JGI-PGF)"/>
            <person name="Lucas S."/>
            <person name="Han J."/>
            <person name="Lapidus A."/>
            <person name="Bruce D."/>
            <person name="Goodwin L."/>
            <person name="Pitluck S."/>
            <person name="Peters L."/>
            <person name="Kyrpides N."/>
            <person name="Mavromatis K."/>
            <person name="Ivanova N."/>
            <person name="Ovchinnikova G."/>
            <person name="Zhang X."/>
            <person name="Misra M."/>
            <person name="Detter J.C."/>
            <person name="Tapia R."/>
            <person name="Han C."/>
            <person name="Land M."/>
            <person name="Hauser L."/>
            <person name="Markowitz V."/>
            <person name="Cheng J.-F."/>
            <person name="Hugenholtz P."/>
            <person name="Woyke T."/>
            <person name="Wu D."/>
            <person name="Tindall B."/>
            <person name="Faehrich R."/>
            <person name="Brambilla E."/>
            <person name="Klenk H.-P."/>
            <person name="Eisen J.A."/>
        </authorList>
    </citation>
    <scope>NUCLEOTIDE SEQUENCE [LARGE SCALE GENOMIC DNA]</scope>
    <source>
        <strain evidence="2">ATCC 29530 / DSM 19594 / LMG 11500 / NCIMB 11436 / LSU 4</strain>
    </source>
</reference>
<dbReference type="RefSeq" id="WP_013929594.1">
    <property type="nucleotide sequence ID" value="NC_015703.1"/>
</dbReference>
<dbReference type="EMBL" id="CP002859">
    <property type="protein sequence ID" value="AEI50291.1"/>
    <property type="molecule type" value="Genomic_DNA"/>
</dbReference>
<dbReference type="InterPro" id="IPR026341">
    <property type="entry name" value="T9SS_type_B"/>
</dbReference>
<evidence type="ECO:0000313" key="1">
    <source>
        <dbReference type="EMBL" id="AEI50291.1"/>
    </source>
</evidence>
<dbReference type="InterPro" id="IPR035986">
    <property type="entry name" value="PKD_dom_sf"/>
</dbReference>
<proteinExistence type="predicted"/>
<evidence type="ECO:0008006" key="3">
    <source>
        <dbReference type="Google" id="ProtNLM"/>
    </source>
</evidence>
<name>A0A7U4E750_RUNSL</name>
<keyword evidence="2" id="KW-1185">Reference proteome</keyword>
<dbReference type="Pfam" id="PF13585">
    <property type="entry name" value="CHU_C"/>
    <property type="match status" value="1"/>
</dbReference>
<organism evidence="1 2">
    <name type="scientific">Runella slithyformis (strain ATCC 29530 / DSM 19594 / LMG 11500 / NCIMB 11436 / LSU 4)</name>
    <dbReference type="NCBI Taxonomy" id="761193"/>
    <lineage>
        <taxon>Bacteria</taxon>
        <taxon>Pseudomonadati</taxon>
        <taxon>Bacteroidota</taxon>
        <taxon>Cytophagia</taxon>
        <taxon>Cytophagales</taxon>
        <taxon>Spirosomataceae</taxon>
        <taxon>Runella</taxon>
    </lineage>
</organism>
<dbReference type="Gene3D" id="2.60.40.10">
    <property type="entry name" value="Immunoglobulins"/>
    <property type="match status" value="1"/>
</dbReference>
<dbReference type="Gene3D" id="2.60.40.4070">
    <property type="match status" value="1"/>
</dbReference>
<dbReference type="KEGG" id="rsi:Runsl_3937"/>
<protein>
    <recommendedName>
        <fullName evidence="3">T9SS type B sorting domain-containing protein</fullName>
    </recommendedName>
</protein>
<dbReference type="Proteomes" id="UP000000493">
    <property type="component" value="Chromosome"/>
</dbReference>